<keyword evidence="2" id="KW-1185">Reference proteome</keyword>
<dbReference type="Proteomes" id="UP000785679">
    <property type="component" value="Unassembled WGS sequence"/>
</dbReference>
<evidence type="ECO:0000313" key="2">
    <source>
        <dbReference type="Proteomes" id="UP000785679"/>
    </source>
</evidence>
<protein>
    <submittedName>
        <fullName evidence="1">Uncharacterized protein</fullName>
    </submittedName>
</protein>
<evidence type="ECO:0000313" key="1">
    <source>
        <dbReference type="EMBL" id="TNV71034.1"/>
    </source>
</evidence>
<name>A0A8J8N9Z5_HALGN</name>
<dbReference type="AlphaFoldDB" id="A0A8J8N9Z5"/>
<reference evidence="1" key="1">
    <citation type="submission" date="2019-06" db="EMBL/GenBank/DDBJ databases">
        <authorList>
            <person name="Zheng W."/>
        </authorList>
    </citation>
    <scope>NUCLEOTIDE SEQUENCE</scope>
    <source>
        <strain evidence="1">QDHG01</strain>
    </source>
</reference>
<organism evidence="1 2">
    <name type="scientific">Halteria grandinella</name>
    <dbReference type="NCBI Taxonomy" id="5974"/>
    <lineage>
        <taxon>Eukaryota</taxon>
        <taxon>Sar</taxon>
        <taxon>Alveolata</taxon>
        <taxon>Ciliophora</taxon>
        <taxon>Intramacronucleata</taxon>
        <taxon>Spirotrichea</taxon>
        <taxon>Stichotrichia</taxon>
        <taxon>Sporadotrichida</taxon>
        <taxon>Halteriidae</taxon>
        <taxon>Halteria</taxon>
    </lineage>
</organism>
<accession>A0A8J8N9Z5</accession>
<comment type="caution">
    <text evidence="1">The sequence shown here is derived from an EMBL/GenBank/DDBJ whole genome shotgun (WGS) entry which is preliminary data.</text>
</comment>
<gene>
    <name evidence="1" type="ORF">FGO68_gene11446</name>
</gene>
<sequence length="99" mass="12460">MCISKCKLIIYHLVLYIMQHWIFPLDKYIRINDYQQLCCMPTRVLFLRVTRKYLLIMLQWLCTYQWWLCDTCSSQLFHLWNKWLCYLQLWILPCEWCLL</sequence>
<proteinExistence type="predicted"/>
<dbReference type="EMBL" id="RRYP01030998">
    <property type="protein sequence ID" value="TNV71034.1"/>
    <property type="molecule type" value="Genomic_DNA"/>
</dbReference>